<evidence type="ECO:0000256" key="3">
    <source>
        <dbReference type="ARBA" id="ARBA00023315"/>
    </source>
</evidence>
<dbReference type="InterPro" id="IPR028345">
    <property type="entry name" value="Antibiotic_NAT-like"/>
</dbReference>
<dbReference type="EMBL" id="BMUW01000002">
    <property type="protein sequence ID" value="GGZ45021.1"/>
    <property type="molecule type" value="Genomic_DNA"/>
</dbReference>
<organism evidence="4 5">
    <name type="scientific">Streptomyces rubiginosohelvolus</name>
    <dbReference type="NCBI Taxonomy" id="67362"/>
    <lineage>
        <taxon>Bacteria</taxon>
        <taxon>Bacillati</taxon>
        <taxon>Actinomycetota</taxon>
        <taxon>Actinomycetes</taxon>
        <taxon>Kitasatosporales</taxon>
        <taxon>Streptomycetaceae</taxon>
        <taxon>Streptomyces</taxon>
    </lineage>
</organism>
<keyword evidence="3" id="KW-0012">Acyltransferase</keyword>
<evidence type="ECO:0000313" key="5">
    <source>
        <dbReference type="Proteomes" id="UP000624183"/>
    </source>
</evidence>
<reference evidence="5" key="1">
    <citation type="journal article" date="2019" name="Int. J. Syst. Evol. Microbiol.">
        <title>The Global Catalogue of Microorganisms (GCM) 10K type strain sequencing project: providing services to taxonomists for standard genome sequencing and annotation.</title>
        <authorList>
            <consortium name="The Broad Institute Genomics Platform"/>
            <consortium name="The Broad Institute Genome Sequencing Center for Infectious Disease"/>
            <person name="Wu L."/>
            <person name="Ma J."/>
        </authorList>
    </citation>
    <scope>NUCLEOTIDE SEQUENCE [LARGE SCALE GENOMIC DNA]</scope>
    <source>
        <strain evidence="5">JCM 4602</strain>
    </source>
</reference>
<dbReference type="NCBIfam" id="NF033082">
    <property type="entry name" value="AAC_3"/>
    <property type="match status" value="1"/>
</dbReference>
<gene>
    <name evidence="4" type="ORF">GCM10010328_19350</name>
</gene>
<evidence type="ECO:0000313" key="4">
    <source>
        <dbReference type="EMBL" id="GGZ45021.1"/>
    </source>
</evidence>
<keyword evidence="5" id="KW-1185">Reference proteome</keyword>
<dbReference type="Pfam" id="PF02522">
    <property type="entry name" value="Antibiotic_NAT"/>
    <property type="match status" value="1"/>
</dbReference>
<protein>
    <submittedName>
        <fullName evidence="4">Aminoglycoside 3-N-acetyltransferase</fullName>
    </submittedName>
</protein>
<evidence type="ECO:0000256" key="2">
    <source>
        <dbReference type="ARBA" id="ARBA00022679"/>
    </source>
</evidence>
<name>A0ABQ3BL35_9ACTN</name>
<dbReference type="PANTHER" id="PTHR11104">
    <property type="entry name" value="AMINOGLYCOSIDE N3-ACETYLTRANSFERASE"/>
    <property type="match status" value="1"/>
</dbReference>
<accession>A0ABQ3BL35</accession>
<dbReference type="Proteomes" id="UP000624183">
    <property type="component" value="Unassembled WGS sequence"/>
</dbReference>
<dbReference type="InterPro" id="IPR003679">
    <property type="entry name" value="Amioglycoside_AcTrfase"/>
</dbReference>
<comment type="similarity">
    <text evidence="1">Belongs to the antibiotic N-acetyltransferase family.</text>
</comment>
<evidence type="ECO:0000256" key="1">
    <source>
        <dbReference type="ARBA" id="ARBA00006383"/>
    </source>
</evidence>
<comment type="caution">
    <text evidence="4">The sequence shown here is derived from an EMBL/GenBank/DDBJ whole genome shotgun (WGS) entry which is preliminary data.</text>
</comment>
<dbReference type="PANTHER" id="PTHR11104:SF0">
    <property type="entry name" value="SPBETA PROPHAGE-DERIVED AMINOGLYCOSIDE N(3')-ACETYLTRANSFERASE-LIKE PROTEIN YOKD"/>
    <property type="match status" value="1"/>
</dbReference>
<dbReference type="SUPFAM" id="SSF110710">
    <property type="entry name" value="TTHA0583/YokD-like"/>
    <property type="match status" value="1"/>
</dbReference>
<proteinExistence type="inferred from homology"/>
<keyword evidence="2" id="KW-0808">Transferase</keyword>
<sequence>MIIVLGSVVPADSMSAAAFPGQPGFRAAASRLCGMDVRDLLRRSGGPVTRDRIADDLAALGLGPGDTVMFHTRLSAIGYVSGGPETVIDALLDVVGPTGTLMVTCGWNDAPPYDFTTWPGSWQDAVRAHHPAYDPDLSEADHSNGRLPEALRRRPGAVRSRHPDASLAALGPSAAALMADHPWDDPHGPGSPLARLVALGGRVLLLGAPGETMTLLHLAESLAQAPGKRFVTYEQPVRVDGVREWRTFHDIDSTDGAFDYSPVVPEGQDPFAVIVRAMLDAGIGRTGTVGAADSRLFDAGPAVDFGVRWIEERLNAPA</sequence>